<dbReference type="GeneID" id="27904566"/>
<evidence type="ECO:0000313" key="2">
    <source>
        <dbReference type="EMBL" id="EMF08135.1"/>
    </source>
</evidence>
<dbReference type="InterPro" id="IPR032710">
    <property type="entry name" value="NTF2-like_dom_sf"/>
</dbReference>
<evidence type="ECO:0000256" key="1">
    <source>
        <dbReference type="SAM" id="MobiDB-lite"/>
    </source>
</evidence>
<dbReference type="SUPFAM" id="SSF54427">
    <property type="entry name" value="NTF2-like"/>
    <property type="match status" value="1"/>
</dbReference>
<dbReference type="RefSeq" id="XP_016756256.1">
    <property type="nucleotide sequence ID" value="XM_016907429.1"/>
</dbReference>
<dbReference type="AlphaFoldDB" id="M3C8B4"/>
<keyword evidence="3" id="KW-1185">Reference proteome</keyword>
<dbReference type="OMA" id="INSWAEY"/>
<name>M3C8B4_SPHMS</name>
<organism evidence="2 3">
    <name type="scientific">Sphaerulina musiva (strain SO2202)</name>
    <name type="common">Poplar stem canker fungus</name>
    <name type="synonym">Septoria musiva</name>
    <dbReference type="NCBI Taxonomy" id="692275"/>
    <lineage>
        <taxon>Eukaryota</taxon>
        <taxon>Fungi</taxon>
        <taxon>Dikarya</taxon>
        <taxon>Ascomycota</taxon>
        <taxon>Pezizomycotina</taxon>
        <taxon>Dothideomycetes</taxon>
        <taxon>Dothideomycetidae</taxon>
        <taxon>Mycosphaerellales</taxon>
        <taxon>Mycosphaerellaceae</taxon>
        <taxon>Sphaerulina</taxon>
    </lineage>
</organism>
<accession>M3C8B4</accession>
<reference evidence="2 3" key="1">
    <citation type="journal article" date="2012" name="PLoS Pathog.">
        <title>Diverse lifestyles and strategies of plant pathogenesis encoded in the genomes of eighteen Dothideomycetes fungi.</title>
        <authorList>
            <person name="Ohm R.A."/>
            <person name="Feau N."/>
            <person name="Henrissat B."/>
            <person name="Schoch C.L."/>
            <person name="Horwitz B.A."/>
            <person name="Barry K.W."/>
            <person name="Condon B.J."/>
            <person name="Copeland A.C."/>
            <person name="Dhillon B."/>
            <person name="Glaser F."/>
            <person name="Hesse C.N."/>
            <person name="Kosti I."/>
            <person name="LaButti K."/>
            <person name="Lindquist E.A."/>
            <person name="Lucas S."/>
            <person name="Salamov A.A."/>
            <person name="Bradshaw R.E."/>
            <person name="Ciuffetti L."/>
            <person name="Hamelin R.C."/>
            <person name="Kema G.H.J."/>
            <person name="Lawrence C."/>
            <person name="Scott J.A."/>
            <person name="Spatafora J.W."/>
            <person name="Turgeon B.G."/>
            <person name="de Wit P.J.G.M."/>
            <person name="Zhong S."/>
            <person name="Goodwin S.B."/>
            <person name="Grigoriev I.V."/>
        </authorList>
    </citation>
    <scope>NUCLEOTIDE SEQUENCE [LARGE SCALE GENOMIC DNA]</scope>
    <source>
        <strain evidence="2 3">SO2202</strain>
    </source>
</reference>
<feature type="region of interest" description="Disordered" evidence="1">
    <location>
        <begin position="1"/>
        <end position="26"/>
    </location>
</feature>
<evidence type="ECO:0000313" key="3">
    <source>
        <dbReference type="Proteomes" id="UP000016931"/>
    </source>
</evidence>
<protein>
    <recommendedName>
        <fullName evidence="4">SnoaL-like domain-containing protein</fullName>
    </recommendedName>
</protein>
<proteinExistence type="predicted"/>
<dbReference type="OrthoDB" id="3632853at2759"/>
<gene>
    <name evidence="2" type="ORF">SEPMUDRAFT_152409</name>
</gene>
<dbReference type="Proteomes" id="UP000016931">
    <property type="component" value="Unassembled WGS sequence"/>
</dbReference>
<evidence type="ECO:0008006" key="4">
    <source>
        <dbReference type="Google" id="ProtNLM"/>
    </source>
</evidence>
<sequence length="155" mass="17337">MTSSLDILRPSPSPPDATSSSRSATKDLETRSLKFAEIMGTRNYADPVFQQLVTPDFKCQIELPDGSIGMVQSREAFVSHFRKNTRTRLLDVSNVTIDLDEDAGLAKVMLLLRLGDTPRPVPQEAVSILWWKLDRGSWRCYQQTGMRGSLSIHGI</sequence>
<dbReference type="EMBL" id="KB456272">
    <property type="protein sequence ID" value="EMF08135.1"/>
    <property type="molecule type" value="Genomic_DNA"/>
</dbReference>
<dbReference type="HOGENOM" id="CLU_1696594_0_0_1"/>